<feature type="transmembrane region" description="Helical" evidence="1">
    <location>
        <begin position="38"/>
        <end position="57"/>
    </location>
</feature>
<dbReference type="EMBL" id="LIZX01000276">
    <property type="protein sequence ID" value="KPJ62294.1"/>
    <property type="molecule type" value="Genomic_DNA"/>
</dbReference>
<reference evidence="2 3" key="1">
    <citation type="journal article" date="2015" name="Microbiome">
        <title>Genomic resolution of linkages in carbon, nitrogen, and sulfur cycling among widespread estuary sediment bacteria.</title>
        <authorList>
            <person name="Baker B.J."/>
            <person name="Lazar C.S."/>
            <person name="Teske A.P."/>
            <person name="Dick G.J."/>
        </authorList>
    </citation>
    <scope>NUCLEOTIDE SEQUENCE [LARGE SCALE GENOMIC DNA]</scope>
    <source>
        <strain evidence="2">DG_54_3</strain>
    </source>
</reference>
<keyword evidence="1" id="KW-0472">Membrane</keyword>
<feature type="transmembrane region" description="Helical" evidence="1">
    <location>
        <begin position="69"/>
        <end position="88"/>
    </location>
</feature>
<keyword evidence="1" id="KW-0812">Transmembrane</keyword>
<accession>A0A0S7XIR4</accession>
<gene>
    <name evidence="2" type="ORF">AMJ44_15830</name>
</gene>
<sequence length="206" mass="22833">MQRTIPIIVCFVFGLFMLIQFFVPHRISVSAYQTVLDWMQIVFVFTLLVGVISYAKLNAKKVTRTQTGWGYNLIGLVGLAVMVILGLWKGTGEKTAFLWTFNNLQAPMQSTMFSLLAFFVASAAYRGFRARSWEAGLLLAIAIVVMLGRVPLGSFISQWIPDAANWILRTPSMAAKRGIYIGIGLGTISTSLRIILGIERTYLGGK</sequence>
<feature type="transmembrane region" description="Helical" evidence="1">
    <location>
        <begin position="5"/>
        <end position="23"/>
    </location>
</feature>
<feature type="transmembrane region" description="Helical" evidence="1">
    <location>
        <begin position="108"/>
        <end position="125"/>
    </location>
</feature>
<keyword evidence="1" id="KW-1133">Transmembrane helix</keyword>
<proteinExistence type="predicted"/>
<feature type="transmembrane region" description="Helical" evidence="1">
    <location>
        <begin position="137"/>
        <end position="159"/>
    </location>
</feature>
<dbReference type="Proteomes" id="UP000051861">
    <property type="component" value="Unassembled WGS sequence"/>
</dbReference>
<dbReference type="AlphaFoldDB" id="A0A0S7XIR4"/>
<feature type="transmembrane region" description="Helical" evidence="1">
    <location>
        <begin position="179"/>
        <end position="196"/>
    </location>
</feature>
<protein>
    <submittedName>
        <fullName evidence="2">Uncharacterized protein</fullName>
    </submittedName>
</protein>
<organism evidence="2 3">
    <name type="scientific">candidate division WOR-1 bacterium DG_54_3</name>
    <dbReference type="NCBI Taxonomy" id="1703775"/>
    <lineage>
        <taxon>Bacteria</taxon>
        <taxon>Bacillati</taxon>
        <taxon>Saganbacteria</taxon>
    </lineage>
</organism>
<evidence type="ECO:0000256" key="1">
    <source>
        <dbReference type="SAM" id="Phobius"/>
    </source>
</evidence>
<evidence type="ECO:0000313" key="3">
    <source>
        <dbReference type="Proteomes" id="UP000051861"/>
    </source>
</evidence>
<evidence type="ECO:0000313" key="2">
    <source>
        <dbReference type="EMBL" id="KPJ62294.1"/>
    </source>
</evidence>
<name>A0A0S7XIR4_UNCSA</name>
<comment type="caution">
    <text evidence="2">The sequence shown here is derived from an EMBL/GenBank/DDBJ whole genome shotgun (WGS) entry which is preliminary data.</text>
</comment>